<dbReference type="EMBL" id="LQOT01000060">
    <property type="protein sequence ID" value="ORV42845.1"/>
    <property type="molecule type" value="Genomic_DNA"/>
</dbReference>
<evidence type="ECO:0000313" key="2">
    <source>
        <dbReference type="EMBL" id="ORV42845.1"/>
    </source>
</evidence>
<reference evidence="2 3" key="1">
    <citation type="submission" date="2016-01" db="EMBL/GenBank/DDBJ databases">
        <title>The new phylogeny of the genus Mycobacterium.</title>
        <authorList>
            <person name="Tarcisio F."/>
            <person name="Conor M."/>
            <person name="Antonella G."/>
            <person name="Elisabetta G."/>
            <person name="Giulia F.S."/>
            <person name="Sara T."/>
            <person name="Anna F."/>
            <person name="Clotilde B."/>
            <person name="Roberto B."/>
            <person name="Veronica D.S."/>
            <person name="Fabio R."/>
            <person name="Monica P."/>
            <person name="Olivier J."/>
            <person name="Enrico T."/>
            <person name="Nicola S."/>
        </authorList>
    </citation>
    <scope>NUCLEOTIDE SEQUENCE [LARGE SCALE GENOMIC DNA]</scope>
    <source>
        <strain evidence="2 3">ATCC 27353</strain>
    </source>
</reference>
<dbReference type="AlphaFoldDB" id="A0A1X1TE72"/>
<gene>
    <name evidence="2" type="ORF">AWC02_16110</name>
</gene>
<dbReference type="Pfam" id="PF11259">
    <property type="entry name" value="DUF3060"/>
    <property type="match status" value="1"/>
</dbReference>
<evidence type="ECO:0000313" key="3">
    <source>
        <dbReference type="Proteomes" id="UP000193465"/>
    </source>
</evidence>
<accession>A0A1X1TE72</accession>
<dbReference type="RefSeq" id="WP_064998417.1">
    <property type="nucleotide sequence ID" value="NZ_LQOT01000060.1"/>
</dbReference>
<comment type="caution">
    <text evidence="2">The sequence shown here is derived from an EMBL/GenBank/DDBJ whole genome shotgun (WGS) entry which is preliminary data.</text>
</comment>
<keyword evidence="1" id="KW-0812">Transmembrane</keyword>
<organism evidence="2 3">
    <name type="scientific">Mycolicibacter engbaekii</name>
    <dbReference type="NCBI Taxonomy" id="188915"/>
    <lineage>
        <taxon>Bacteria</taxon>
        <taxon>Bacillati</taxon>
        <taxon>Actinomycetota</taxon>
        <taxon>Actinomycetes</taxon>
        <taxon>Mycobacteriales</taxon>
        <taxon>Mycobacteriaceae</taxon>
        <taxon>Mycolicibacter</taxon>
    </lineage>
</organism>
<keyword evidence="1" id="KW-1133">Transmembrane helix</keyword>
<evidence type="ECO:0008006" key="4">
    <source>
        <dbReference type="Google" id="ProtNLM"/>
    </source>
</evidence>
<name>A0A1X1TE72_9MYCO</name>
<dbReference type="STRING" id="188915.AWC02_16110"/>
<dbReference type="Proteomes" id="UP000193465">
    <property type="component" value="Unassembled WGS sequence"/>
</dbReference>
<proteinExistence type="predicted"/>
<keyword evidence="3" id="KW-1185">Reference proteome</keyword>
<feature type="transmembrane region" description="Helical" evidence="1">
    <location>
        <begin position="46"/>
        <end position="70"/>
    </location>
</feature>
<protein>
    <recommendedName>
        <fullName evidence="4">DUF3060 domain-containing protein</fullName>
    </recommendedName>
</protein>
<dbReference type="InterPro" id="IPR021417">
    <property type="entry name" value="DUF3060"/>
</dbReference>
<evidence type="ECO:0000256" key="1">
    <source>
        <dbReference type="SAM" id="Phobius"/>
    </source>
</evidence>
<keyword evidence="1" id="KW-0472">Membrane</keyword>
<sequence>MNADDDPEARIRELERPVSVSARPVELTVSSGSIDGRPPGSGNGRILAVVVSVIAAALVIAGSIAVFVAARGFTTSAGHPTVPSGFIPIPSAVPPVVAPTLPPIPNPVVSAEPAPDGNVTLSITGAGENKTLDCAGRYVSISGVSNTVELTGQCAGLTVSGIGNIITVESTPTVTASGLNNRVTYHSGNPEVSTSGLDNVVEAG</sequence>